<dbReference type="Proteomes" id="UP000055024">
    <property type="component" value="Unassembled WGS sequence"/>
</dbReference>
<proteinExistence type="predicted"/>
<dbReference type="EMBL" id="JYDP01000010">
    <property type="protein sequence ID" value="KRZ16717.1"/>
    <property type="molecule type" value="Genomic_DNA"/>
</dbReference>
<protein>
    <submittedName>
        <fullName evidence="1">Uncharacterized protein</fullName>
    </submittedName>
</protein>
<dbReference type="AlphaFoldDB" id="A0A0V1I1K7"/>
<evidence type="ECO:0000313" key="1">
    <source>
        <dbReference type="EMBL" id="KRZ16717.1"/>
    </source>
</evidence>
<reference evidence="1 2" key="1">
    <citation type="submission" date="2015-01" db="EMBL/GenBank/DDBJ databases">
        <title>Evolution of Trichinella species and genotypes.</title>
        <authorList>
            <person name="Korhonen P.K."/>
            <person name="Edoardo P."/>
            <person name="Giuseppe L.R."/>
            <person name="Gasser R.B."/>
        </authorList>
    </citation>
    <scope>NUCLEOTIDE SEQUENCE [LARGE SCALE GENOMIC DNA]</scope>
    <source>
        <strain evidence="1">ISS1029</strain>
    </source>
</reference>
<organism evidence="1 2">
    <name type="scientific">Trichinella zimbabwensis</name>
    <dbReference type="NCBI Taxonomy" id="268475"/>
    <lineage>
        <taxon>Eukaryota</taxon>
        <taxon>Metazoa</taxon>
        <taxon>Ecdysozoa</taxon>
        <taxon>Nematoda</taxon>
        <taxon>Enoplea</taxon>
        <taxon>Dorylaimia</taxon>
        <taxon>Trichinellida</taxon>
        <taxon>Trichinellidae</taxon>
        <taxon>Trichinella</taxon>
    </lineage>
</organism>
<keyword evidence="2" id="KW-1185">Reference proteome</keyword>
<name>A0A0V1I1K7_9BILA</name>
<accession>A0A0V1I1K7</accession>
<evidence type="ECO:0000313" key="2">
    <source>
        <dbReference type="Proteomes" id="UP000055024"/>
    </source>
</evidence>
<sequence>MESIVIVTMKEHVERGWKTKEGFCAAFVKTLPNPAIVNCMVKRALLFRMQQKVLNCGIVFDALGCTDKKNKLTSEIERSLKGPLPEKNDFEVTAKERLPKFHGLASADSSACLPGRVKLNGLSATYAMCRVVIVPP</sequence>
<comment type="caution">
    <text evidence="1">The sequence shown here is derived from an EMBL/GenBank/DDBJ whole genome shotgun (WGS) entry which is preliminary data.</text>
</comment>
<gene>
    <name evidence="1" type="ORF">T11_13526</name>
</gene>